<evidence type="ECO:0000313" key="2">
    <source>
        <dbReference type="EMBL" id="QAR30850.1"/>
    </source>
</evidence>
<dbReference type="GO" id="GO:0046872">
    <property type="term" value="F:metal ion binding"/>
    <property type="evidence" value="ECO:0007669"/>
    <property type="project" value="UniProtKB-KW"/>
</dbReference>
<dbReference type="EMBL" id="CP035107">
    <property type="protein sequence ID" value="QAR30850.1"/>
    <property type="molecule type" value="Genomic_DNA"/>
</dbReference>
<dbReference type="Gene3D" id="1.10.4080.10">
    <property type="entry name" value="ADP-ribosylation/Crystallin J1"/>
    <property type="match status" value="1"/>
</dbReference>
<dbReference type="InterPro" id="IPR005502">
    <property type="entry name" value="Ribosyl_crysJ1"/>
</dbReference>
<comment type="cofactor">
    <cofactor evidence="1">
        <name>Mg(2+)</name>
        <dbReference type="ChEBI" id="CHEBI:18420"/>
    </cofactor>
    <text evidence="1">Binds 2 magnesium ions per subunit.</text>
</comment>
<feature type="binding site" evidence="1">
    <location>
        <position position="208"/>
    </location>
    <ligand>
        <name>Mg(2+)</name>
        <dbReference type="ChEBI" id="CHEBI:18420"/>
        <label>1</label>
    </ligand>
</feature>
<feature type="binding site" evidence="1">
    <location>
        <position position="36"/>
    </location>
    <ligand>
        <name>Mg(2+)</name>
        <dbReference type="ChEBI" id="CHEBI:18420"/>
        <label>1</label>
    </ligand>
</feature>
<dbReference type="SUPFAM" id="SSF101478">
    <property type="entry name" value="ADP-ribosylglycohydrolase"/>
    <property type="match status" value="1"/>
</dbReference>
<dbReference type="InterPro" id="IPR036705">
    <property type="entry name" value="Ribosyl_crysJ1_sf"/>
</dbReference>
<evidence type="ECO:0000313" key="3">
    <source>
        <dbReference type="Proteomes" id="UP000287701"/>
    </source>
</evidence>
<sequence>MFGAVAGDVLGSIYEWHNVKEVNINLLNDRCFFTDDTVLTVAIAQALLTENDFGKSIRKYGKMYRHSGFGGRFKRWLDADERAPYGSFGNGSAMRVSPVAYVAKTMDEVLDLAKQTAEVTHNHPEGIKGAQAVAAAVFMAIHQKSKQEIKEFITQQFEYDLDFTLDEIRPTYHFDVTCQGSVPQGIVAFLESHYFESAIQLAISIGGDSDTIAAIAGAIAAQFYGGVPSKYHTFVERKLPIGFKEVIENFYFKFIQENKNEK</sequence>
<dbReference type="Proteomes" id="UP000287701">
    <property type="component" value="Chromosome"/>
</dbReference>
<dbReference type="PANTHER" id="PTHR16222:SF12">
    <property type="entry name" value="ADP-RIBOSYLGLYCOHYDROLASE-RELATED"/>
    <property type="match status" value="1"/>
</dbReference>
<dbReference type="Pfam" id="PF03747">
    <property type="entry name" value="ADP_ribosyl_GH"/>
    <property type="match status" value="1"/>
</dbReference>
<keyword evidence="1" id="KW-0460">Magnesium</keyword>
<keyword evidence="1" id="KW-0479">Metal-binding</keyword>
<dbReference type="InterPro" id="IPR050792">
    <property type="entry name" value="ADP-ribosylglycohydrolase"/>
</dbReference>
<dbReference type="PANTHER" id="PTHR16222">
    <property type="entry name" value="ADP-RIBOSYLGLYCOHYDROLASE"/>
    <property type="match status" value="1"/>
</dbReference>
<feature type="binding site" evidence="1">
    <location>
        <position position="210"/>
    </location>
    <ligand>
        <name>Mg(2+)</name>
        <dbReference type="ChEBI" id="CHEBI:18420"/>
        <label>1</label>
    </ligand>
</feature>
<protein>
    <submittedName>
        <fullName evidence="2">Dinitrogenase reductase</fullName>
    </submittedName>
</protein>
<feature type="binding site" evidence="1">
    <location>
        <position position="35"/>
    </location>
    <ligand>
        <name>Mg(2+)</name>
        <dbReference type="ChEBI" id="CHEBI:18420"/>
        <label>1</label>
    </ligand>
</feature>
<dbReference type="OrthoDB" id="9798107at2"/>
<organism evidence="2 3">
    <name type="scientific">Ornithobacterium rhinotracheale</name>
    <dbReference type="NCBI Taxonomy" id="28251"/>
    <lineage>
        <taxon>Bacteria</taxon>
        <taxon>Pseudomonadati</taxon>
        <taxon>Bacteroidota</taxon>
        <taxon>Flavobacteriia</taxon>
        <taxon>Flavobacteriales</taxon>
        <taxon>Weeksellaceae</taxon>
        <taxon>Ornithobacterium</taxon>
    </lineage>
</organism>
<evidence type="ECO:0000256" key="1">
    <source>
        <dbReference type="PIRSR" id="PIRSR605502-1"/>
    </source>
</evidence>
<proteinExistence type="predicted"/>
<reference evidence="2 3" key="1">
    <citation type="submission" date="2019-01" db="EMBL/GenBank/DDBJ databases">
        <title>Whole Genome of Ornithobacterium rhinotracheale FARPER-174b.</title>
        <authorList>
            <person name="Tataje-Lavanda L.A."/>
            <person name="Montalvan A."/>
            <person name="Montesinos R."/>
            <person name="Zimic M."/>
            <person name="Fernandez-Sanchez M."/>
            <person name="Fernandez-Diaz M."/>
        </authorList>
    </citation>
    <scope>NUCLEOTIDE SEQUENCE [LARGE SCALE GENOMIC DNA]</scope>
    <source>
        <strain evidence="2 3">FARPER-174b</strain>
    </source>
</reference>
<dbReference type="RefSeq" id="WP_128501318.1">
    <property type="nucleotide sequence ID" value="NZ_CP035107.1"/>
</dbReference>
<gene>
    <name evidence="2" type="ORF">EQP59_05640</name>
</gene>
<feature type="binding site" evidence="1">
    <location>
        <position position="211"/>
    </location>
    <ligand>
        <name>Mg(2+)</name>
        <dbReference type="ChEBI" id="CHEBI:18420"/>
        <label>1</label>
    </ligand>
</feature>
<feature type="binding site" evidence="1">
    <location>
        <position position="34"/>
    </location>
    <ligand>
        <name>Mg(2+)</name>
        <dbReference type="ChEBI" id="CHEBI:18420"/>
        <label>1</label>
    </ligand>
</feature>
<name>A0A3R5US10_ORNRH</name>
<accession>A0A3R5US10</accession>
<dbReference type="AlphaFoldDB" id="A0A3R5US10"/>